<gene>
    <name evidence="3" type="primary">LOC127750234</name>
</gene>
<dbReference type="InterPro" id="IPR036047">
    <property type="entry name" value="F-box-like_dom_sf"/>
</dbReference>
<sequence>MATSSVTMELLPDDVLVMVMQFLDVADVLACRLVCKRLCGLALHPDVWRHRSLSDDEPCASAVLRLAPCLNKLIVTGQVSTLAVTTTRCAVKKMILLATHTKATDQMALMATEYAYAVYKQESLGRLRHLELCQMYHLHMPVTDVLLRTVASCSDLKSLVFNSELPVTSTRVVHGPSRSSLTYFHCPFGESSASFLLTILAGHAATLEEISIGSDLDFEETGTADLLAAMPRLRFLKCEDSLRGFEVVAECKTLRRVHICLFGDHDEFDGLPKFLRRAKQLRRVHLENIRPISAEYSTALFEALTSPGRSHLERLTLEGFEDVRPLFHAKTSLSHLRYLSVRLEFIDDEMLLSITPVTAPALETLELRCREKCRHALIHRDAVKATLAANTSLHIQIFYGTRSKCEPQDCTVCAGGCHPAVEWAKVFRIGLFSHDPDKCPSLEAHTDDTECSWIHM</sequence>
<evidence type="ECO:0000313" key="2">
    <source>
        <dbReference type="Proteomes" id="UP000504606"/>
    </source>
</evidence>
<evidence type="ECO:0000313" key="3">
    <source>
        <dbReference type="RefSeq" id="XP_052127236.1"/>
    </source>
</evidence>
<reference evidence="3" key="1">
    <citation type="submission" date="2025-08" db="UniProtKB">
        <authorList>
            <consortium name="RefSeq"/>
        </authorList>
    </citation>
    <scope>IDENTIFICATION</scope>
    <source>
        <tissue evidence="3">Whole organism</tissue>
    </source>
</reference>
<dbReference type="PROSITE" id="PS50181">
    <property type="entry name" value="FBOX"/>
    <property type="match status" value="1"/>
</dbReference>
<keyword evidence="2" id="KW-1185">Reference proteome</keyword>
<evidence type="ECO:0000259" key="1">
    <source>
        <dbReference type="PROSITE" id="PS50181"/>
    </source>
</evidence>
<dbReference type="SMART" id="SM00256">
    <property type="entry name" value="FBOX"/>
    <property type="match status" value="1"/>
</dbReference>
<dbReference type="InterPro" id="IPR032675">
    <property type="entry name" value="LRR_dom_sf"/>
</dbReference>
<dbReference type="SUPFAM" id="SSF81383">
    <property type="entry name" value="F-box domain"/>
    <property type="match status" value="1"/>
</dbReference>
<proteinExistence type="predicted"/>
<dbReference type="RefSeq" id="XP_052127236.1">
    <property type="nucleotide sequence ID" value="XM_052271276.1"/>
</dbReference>
<accession>A0A9C6X147</accession>
<feature type="domain" description="F-box" evidence="1">
    <location>
        <begin position="5"/>
        <end position="51"/>
    </location>
</feature>
<dbReference type="Gene3D" id="3.80.10.10">
    <property type="entry name" value="Ribonuclease Inhibitor"/>
    <property type="match status" value="2"/>
</dbReference>
<dbReference type="InterPro" id="IPR001810">
    <property type="entry name" value="F-box_dom"/>
</dbReference>
<protein>
    <submittedName>
        <fullName evidence="3">Uncharacterized protein LOC127750234</fullName>
    </submittedName>
</protein>
<dbReference type="OrthoDB" id="10257471at2759"/>
<dbReference type="AlphaFoldDB" id="A0A9C6X147"/>
<dbReference type="KEGG" id="foc:127750234"/>
<dbReference type="Pfam" id="PF12937">
    <property type="entry name" value="F-box-like"/>
    <property type="match status" value="1"/>
</dbReference>
<dbReference type="GeneID" id="127750234"/>
<organism evidence="2 3">
    <name type="scientific">Frankliniella occidentalis</name>
    <name type="common">Western flower thrips</name>
    <name type="synonym">Euthrips occidentalis</name>
    <dbReference type="NCBI Taxonomy" id="133901"/>
    <lineage>
        <taxon>Eukaryota</taxon>
        <taxon>Metazoa</taxon>
        <taxon>Ecdysozoa</taxon>
        <taxon>Arthropoda</taxon>
        <taxon>Hexapoda</taxon>
        <taxon>Insecta</taxon>
        <taxon>Pterygota</taxon>
        <taxon>Neoptera</taxon>
        <taxon>Paraneoptera</taxon>
        <taxon>Thysanoptera</taxon>
        <taxon>Terebrantia</taxon>
        <taxon>Thripoidea</taxon>
        <taxon>Thripidae</taxon>
        <taxon>Frankliniella</taxon>
    </lineage>
</organism>
<dbReference type="SUPFAM" id="SSF52047">
    <property type="entry name" value="RNI-like"/>
    <property type="match status" value="1"/>
</dbReference>
<dbReference type="Proteomes" id="UP000504606">
    <property type="component" value="Unplaced"/>
</dbReference>
<name>A0A9C6X147_FRAOC</name>